<protein>
    <submittedName>
        <fullName evidence="2">GNAT family N-acetyltransferase</fullName>
    </submittedName>
</protein>
<evidence type="ECO:0000313" key="3">
    <source>
        <dbReference type="Proteomes" id="UP000820669"/>
    </source>
</evidence>
<dbReference type="Proteomes" id="UP000820669">
    <property type="component" value="Unassembled WGS sequence"/>
</dbReference>
<dbReference type="Pfam" id="PF00583">
    <property type="entry name" value="Acetyltransf_1"/>
    <property type="match status" value="1"/>
</dbReference>
<dbReference type="PANTHER" id="PTHR43138:SF1">
    <property type="entry name" value="N-ACETYLTRANSFERASE ACA1"/>
    <property type="match status" value="1"/>
</dbReference>
<dbReference type="InterPro" id="IPR052742">
    <property type="entry name" value="Mito_N-acetyltransferase"/>
</dbReference>
<sequence>MRWARPRAADVGRTRAGQDGAVTATSTDLRIRTATTTDWPAIWPIWHRVVSAGETYTWHPATTEPAARAAWMAPPPAAVFVAERLVPAAGARIVATAQLKPVQPGLGDHVANAGFMVDPDQAGGGIGRRLAGHVLDEARRRGYTAMQFNAVVEANIRAVGLWRSLGFEVIGTVPRAFRHPSAGLVGLHIMHREL</sequence>
<reference evidence="2 3" key="1">
    <citation type="submission" date="2020-04" db="EMBL/GenBank/DDBJ databases">
        <authorList>
            <person name="Klaysubun C."/>
            <person name="Duangmal K."/>
            <person name="Lipun K."/>
        </authorList>
    </citation>
    <scope>NUCLEOTIDE SEQUENCE [LARGE SCALE GENOMIC DNA]</scope>
    <source>
        <strain evidence="2 3">K10HN5</strain>
    </source>
</reference>
<evidence type="ECO:0000313" key="2">
    <source>
        <dbReference type="EMBL" id="NMH95954.1"/>
    </source>
</evidence>
<dbReference type="SUPFAM" id="SSF55729">
    <property type="entry name" value="Acyl-CoA N-acyltransferases (Nat)"/>
    <property type="match status" value="1"/>
</dbReference>
<dbReference type="PROSITE" id="PS51186">
    <property type="entry name" value="GNAT"/>
    <property type="match status" value="1"/>
</dbReference>
<proteinExistence type="predicted"/>
<dbReference type="CDD" id="cd04301">
    <property type="entry name" value="NAT_SF"/>
    <property type="match status" value="1"/>
</dbReference>
<organism evidence="2 3">
    <name type="scientific">Pseudonocardia acidicola</name>
    <dbReference type="NCBI Taxonomy" id="2724939"/>
    <lineage>
        <taxon>Bacteria</taxon>
        <taxon>Bacillati</taxon>
        <taxon>Actinomycetota</taxon>
        <taxon>Actinomycetes</taxon>
        <taxon>Pseudonocardiales</taxon>
        <taxon>Pseudonocardiaceae</taxon>
        <taxon>Pseudonocardia</taxon>
    </lineage>
</organism>
<dbReference type="EMBL" id="JAAXLA010000002">
    <property type="protein sequence ID" value="NMH95954.1"/>
    <property type="molecule type" value="Genomic_DNA"/>
</dbReference>
<dbReference type="InterPro" id="IPR016181">
    <property type="entry name" value="Acyl_CoA_acyltransferase"/>
</dbReference>
<feature type="domain" description="N-acetyltransferase" evidence="1">
    <location>
        <begin position="29"/>
        <end position="194"/>
    </location>
</feature>
<dbReference type="Gene3D" id="3.40.630.30">
    <property type="match status" value="1"/>
</dbReference>
<comment type="caution">
    <text evidence="2">The sequence shown here is derived from an EMBL/GenBank/DDBJ whole genome shotgun (WGS) entry which is preliminary data.</text>
</comment>
<dbReference type="PANTHER" id="PTHR43138">
    <property type="entry name" value="ACETYLTRANSFERASE, GNAT FAMILY"/>
    <property type="match status" value="1"/>
</dbReference>
<accession>A0ABX1S4W4</accession>
<evidence type="ECO:0000259" key="1">
    <source>
        <dbReference type="PROSITE" id="PS51186"/>
    </source>
</evidence>
<gene>
    <name evidence="2" type="ORF">HF526_01235</name>
</gene>
<keyword evidence="3" id="KW-1185">Reference proteome</keyword>
<name>A0ABX1S4W4_9PSEU</name>
<dbReference type="InterPro" id="IPR000182">
    <property type="entry name" value="GNAT_dom"/>
</dbReference>